<dbReference type="PROSITE" id="PS51257">
    <property type="entry name" value="PROKAR_LIPOPROTEIN"/>
    <property type="match status" value="1"/>
</dbReference>
<keyword evidence="6" id="KW-1185">Reference proteome</keyword>
<dbReference type="Proteomes" id="UP000642920">
    <property type="component" value="Unassembled WGS sequence"/>
</dbReference>
<reference evidence="5" key="1">
    <citation type="submission" date="2021-01" db="EMBL/GenBank/DDBJ databases">
        <title>Marivirga sp. nov., isolated from intertidal surface sediments.</title>
        <authorList>
            <person name="Zhang M."/>
        </authorList>
    </citation>
    <scope>NUCLEOTIDE SEQUENCE</scope>
    <source>
        <strain evidence="5">SM1354</strain>
    </source>
</reference>
<evidence type="ECO:0000256" key="2">
    <source>
        <dbReference type="ARBA" id="ARBA00022801"/>
    </source>
</evidence>
<dbReference type="InterPro" id="IPR017853">
    <property type="entry name" value="GH"/>
</dbReference>
<dbReference type="EMBL" id="JAERQG010000004">
    <property type="protein sequence ID" value="MBL0766495.1"/>
    <property type="molecule type" value="Genomic_DNA"/>
</dbReference>
<dbReference type="GO" id="GO:0015926">
    <property type="term" value="F:glucosidase activity"/>
    <property type="evidence" value="ECO:0007669"/>
    <property type="project" value="InterPro"/>
</dbReference>
<dbReference type="EC" id="3.2.1.89" evidence="4"/>
<evidence type="ECO:0000313" key="5">
    <source>
        <dbReference type="EMBL" id="MBL0766495.1"/>
    </source>
</evidence>
<dbReference type="RefSeq" id="WP_201923094.1">
    <property type="nucleotide sequence ID" value="NZ_JAERQG010000004.1"/>
</dbReference>
<sequence>MKISLTLLSSILVTFLFSGCKEDTASENIFFSDVTSRSFHMGFSTWPYAASIESVNDTYQFIADHADIYSEHIDSNIPWYALINNQPLPDAFIKDIANRKSHKISDKTLTISVSLLNSARTDLATDYDGYLPNFTSYADKEIEDAYFKHLEYITEQLQPDYLIVSIEANELLINTPERWDEYKILMQKIRTRIKDRFPSLMVSESVTLHNLYQANATENNEVFSYINNLDFVAVSFYPFFKGLNTETGFQDALDFLQSRTSKPIAFAETSHLSENLTVDSFNLFIEGNEDEQNTYLRTLLNHAQAKNYEYLIWWAHRDYDELWETFPDEAKDLGKIWISTGLINEDGQEKEAYASWQSAFSK</sequence>
<proteinExistence type="inferred from homology"/>
<gene>
    <name evidence="5" type="ORF">JKP34_14605</name>
</gene>
<keyword evidence="2 4" id="KW-0378">Hydrolase</keyword>
<comment type="catalytic activity">
    <reaction evidence="4">
        <text>The enzyme specifically hydrolyzes (1-&gt;4)-beta-D-galactosidic linkages in type I arabinogalactans.</text>
        <dbReference type="EC" id="3.2.1.89"/>
    </reaction>
</comment>
<dbReference type="SUPFAM" id="SSF51445">
    <property type="entry name" value="(Trans)glycosidases"/>
    <property type="match status" value="1"/>
</dbReference>
<protein>
    <recommendedName>
        <fullName evidence="4">Arabinogalactan endo-beta-1,4-galactanase</fullName>
        <ecNumber evidence="4">3.2.1.89</ecNumber>
    </recommendedName>
</protein>
<dbReference type="AlphaFoldDB" id="A0A937AA87"/>
<evidence type="ECO:0000256" key="4">
    <source>
        <dbReference type="RuleBase" id="RU361192"/>
    </source>
</evidence>
<evidence type="ECO:0000256" key="3">
    <source>
        <dbReference type="ARBA" id="ARBA00023295"/>
    </source>
</evidence>
<dbReference type="Gene3D" id="3.20.20.80">
    <property type="entry name" value="Glycosidases"/>
    <property type="match status" value="1"/>
</dbReference>
<organism evidence="5 6">
    <name type="scientific">Marivirga atlantica</name>
    <dbReference type="NCBI Taxonomy" id="1548457"/>
    <lineage>
        <taxon>Bacteria</taxon>
        <taxon>Pseudomonadati</taxon>
        <taxon>Bacteroidota</taxon>
        <taxon>Cytophagia</taxon>
        <taxon>Cytophagales</taxon>
        <taxon>Marivirgaceae</taxon>
        <taxon>Marivirga</taxon>
    </lineage>
</organism>
<dbReference type="GO" id="GO:0031218">
    <property type="term" value="F:arabinogalactan endo-1,4-beta-galactosidase activity"/>
    <property type="evidence" value="ECO:0007669"/>
    <property type="project" value="UniProtKB-EC"/>
</dbReference>
<evidence type="ECO:0000313" key="6">
    <source>
        <dbReference type="Proteomes" id="UP000642920"/>
    </source>
</evidence>
<accession>A0A937AA87</accession>
<comment type="similarity">
    <text evidence="1 4">Belongs to the glycosyl hydrolase 53 family.</text>
</comment>
<comment type="caution">
    <text evidence="5">The sequence shown here is derived from an EMBL/GenBank/DDBJ whole genome shotgun (WGS) entry which is preliminary data.</text>
</comment>
<keyword evidence="3 4" id="KW-0326">Glycosidase</keyword>
<dbReference type="Pfam" id="PF07745">
    <property type="entry name" value="Glyco_hydro_53"/>
    <property type="match status" value="1"/>
</dbReference>
<name>A0A937AA87_9BACT</name>
<dbReference type="InterPro" id="IPR011683">
    <property type="entry name" value="Glyco_hydro_53"/>
</dbReference>
<evidence type="ECO:0000256" key="1">
    <source>
        <dbReference type="ARBA" id="ARBA00010687"/>
    </source>
</evidence>